<gene>
    <name evidence="1" type="ORF">SAY86_006962</name>
</gene>
<evidence type="ECO:0000313" key="2">
    <source>
        <dbReference type="Proteomes" id="UP001346149"/>
    </source>
</evidence>
<accession>A0AAN7QTQ1</accession>
<dbReference type="Proteomes" id="UP001346149">
    <property type="component" value="Unassembled WGS sequence"/>
</dbReference>
<reference evidence="1 2" key="1">
    <citation type="journal article" date="2023" name="Hortic Res">
        <title>Pangenome of water caltrop reveals structural variations and asymmetric subgenome divergence after allopolyploidization.</title>
        <authorList>
            <person name="Zhang X."/>
            <person name="Chen Y."/>
            <person name="Wang L."/>
            <person name="Yuan Y."/>
            <person name="Fang M."/>
            <person name="Shi L."/>
            <person name="Lu R."/>
            <person name="Comes H.P."/>
            <person name="Ma Y."/>
            <person name="Chen Y."/>
            <person name="Huang G."/>
            <person name="Zhou Y."/>
            <person name="Zheng Z."/>
            <person name="Qiu Y."/>
        </authorList>
    </citation>
    <scope>NUCLEOTIDE SEQUENCE [LARGE SCALE GENOMIC DNA]</scope>
    <source>
        <strain evidence="1">F231</strain>
    </source>
</reference>
<comment type="caution">
    <text evidence="1">The sequence shown here is derived from an EMBL/GenBank/DDBJ whole genome shotgun (WGS) entry which is preliminary data.</text>
</comment>
<proteinExistence type="predicted"/>
<dbReference type="AlphaFoldDB" id="A0AAN7QTQ1"/>
<dbReference type="EMBL" id="JAXQNO010000017">
    <property type="protein sequence ID" value="KAK4779434.1"/>
    <property type="molecule type" value="Genomic_DNA"/>
</dbReference>
<name>A0AAN7QTQ1_TRANT</name>
<organism evidence="1 2">
    <name type="scientific">Trapa natans</name>
    <name type="common">Water chestnut</name>
    <dbReference type="NCBI Taxonomy" id="22666"/>
    <lineage>
        <taxon>Eukaryota</taxon>
        <taxon>Viridiplantae</taxon>
        <taxon>Streptophyta</taxon>
        <taxon>Embryophyta</taxon>
        <taxon>Tracheophyta</taxon>
        <taxon>Spermatophyta</taxon>
        <taxon>Magnoliopsida</taxon>
        <taxon>eudicotyledons</taxon>
        <taxon>Gunneridae</taxon>
        <taxon>Pentapetalae</taxon>
        <taxon>rosids</taxon>
        <taxon>malvids</taxon>
        <taxon>Myrtales</taxon>
        <taxon>Lythraceae</taxon>
        <taxon>Trapa</taxon>
    </lineage>
</organism>
<evidence type="ECO:0000313" key="1">
    <source>
        <dbReference type="EMBL" id="KAK4779434.1"/>
    </source>
</evidence>
<keyword evidence="2" id="KW-1185">Reference proteome</keyword>
<sequence length="141" mass="15645">MEASLSWFTARRSSFTEPSSEILRIDFGSARIELLKGNMLRKQVSGYSVTLQTVLIDSSTSGERLAISGDGSRLMGTLIRRPMVMVMAVKETAKMTDLRMIIGRRKGLLIHGVEFAIALLDIEGVHPNEENGRRVTQDFSS</sequence>
<protein>
    <submittedName>
        <fullName evidence="1">Uncharacterized protein</fullName>
    </submittedName>
</protein>